<comment type="caution">
    <text evidence="2">The sequence shown here is derived from an EMBL/GenBank/DDBJ whole genome shotgun (WGS) entry which is preliminary data.</text>
</comment>
<accession>A0A4S4EBA3</accession>
<feature type="chain" id="PRO_5020546555" evidence="1">
    <location>
        <begin position="16"/>
        <end position="136"/>
    </location>
</feature>
<gene>
    <name evidence="2" type="ORF">TEA_028464</name>
</gene>
<dbReference type="STRING" id="542762.A0A4S4EBA3"/>
<keyword evidence="3" id="KW-1185">Reference proteome</keyword>
<name>A0A4S4EBA3_CAMSN</name>
<evidence type="ECO:0000313" key="2">
    <source>
        <dbReference type="EMBL" id="THG12856.1"/>
    </source>
</evidence>
<evidence type="ECO:0000313" key="3">
    <source>
        <dbReference type="Proteomes" id="UP000306102"/>
    </source>
</evidence>
<dbReference type="EMBL" id="SDRB02006278">
    <property type="protein sequence ID" value="THG12856.1"/>
    <property type="molecule type" value="Genomic_DNA"/>
</dbReference>
<organism evidence="2 3">
    <name type="scientific">Camellia sinensis var. sinensis</name>
    <name type="common">China tea</name>
    <dbReference type="NCBI Taxonomy" id="542762"/>
    <lineage>
        <taxon>Eukaryota</taxon>
        <taxon>Viridiplantae</taxon>
        <taxon>Streptophyta</taxon>
        <taxon>Embryophyta</taxon>
        <taxon>Tracheophyta</taxon>
        <taxon>Spermatophyta</taxon>
        <taxon>Magnoliopsida</taxon>
        <taxon>eudicotyledons</taxon>
        <taxon>Gunneridae</taxon>
        <taxon>Pentapetalae</taxon>
        <taxon>asterids</taxon>
        <taxon>Ericales</taxon>
        <taxon>Theaceae</taxon>
        <taxon>Camellia</taxon>
    </lineage>
</organism>
<reference evidence="2 3" key="1">
    <citation type="journal article" date="2018" name="Proc. Natl. Acad. Sci. U.S.A.">
        <title>Draft genome sequence of Camellia sinensis var. sinensis provides insights into the evolution of the tea genome and tea quality.</title>
        <authorList>
            <person name="Wei C."/>
            <person name="Yang H."/>
            <person name="Wang S."/>
            <person name="Zhao J."/>
            <person name="Liu C."/>
            <person name="Gao L."/>
            <person name="Xia E."/>
            <person name="Lu Y."/>
            <person name="Tai Y."/>
            <person name="She G."/>
            <person name="Sun J."/>
            <person name="Cao H."/>
            <person name="Tong W."/>
            <person name="Gao Q."/>
            <person name="Li Y."/>
            <person name="Deng W."/>
            <person name="Jiang X."/>
            <person name="Wang W."/>
            <person name="Chen Q."/>
            <person name="Zhang S."/>
            <person name="Li H."/>
            <person name="Wu J."/>
            <person name="Wang P."/>
            <person name="Li P."/>
            <person name="Shi C."/>
            <person name="Zheng F."/>
            <person name="Jian J."/>
            <person name="Huang B."/>
            <person name="Shan D."/>
            <person name="Shi M."/>
            <person name="Fang C."/>
            <person name="Yue Y."/>
            <person name="Li F."/>
            <person name="Li D."/>
            <person name="Wei S."/>
            <person name="Han B."/>
            <person name="Jiang C."/>
            <person name="Yin Y."/>
            <person name="Xia T."/>
            <person name="Zhang Z."/>
            <person name="Bennetzen J.L."/>
            <person name="Zhao S."/>
            <person name="Wan X."/>
        </authorList>
    </citation>
    <scope>NUCLEOTIDE SEQUENCE [LARGE SCALE GENOMIC DNA]</scope>
    <source>
        <strain evidence="3">cv. Shuchazao</strain>
        <tissue evidence="2">Leaf</tissue>
    </source>
</reference>
<proteinExistence type="predicted"/>
<dbReference type="Proteomes" id="UP000306102">
    <property type="component" value="Unassembled WGS sequence"/>
</dbReference>
<keyword evidence="1" id="KW-0732">Signal</keyword>
<dbReference type="AlphaFoldDB" id="A0A4S4EBA3"/>
<feature type="signal peptide" evidence="1">
    <location>
        <begin position="1"/>
        <end position="15"/>
    </location>
</feature>
<sequence>MVLIFPAFLLLAASAKNGIQDPIAKRSPASPQRNVLENKDVAMANDALQTVVKESGMKESAVSELQKRLEISVSLSSPETQIIDELEDTEFLELASRLAAEAVRDHWRKSTPQSIQLKELSPLLHDYQRLIARHHM</sequence>
<protein>
    <submittedName>
        <fullName evidence="2">Uncharacterized protein</fullName>
    </submittedName>
</protein>
<evidence type="ECO:0000256" key="1">
    <source>
        <dbReference type="SAM" id="SignalP"/>
    </source>
</evidence>